<dbReference type="RefSeq" id="WP_104095114.1">
    <property type="nucleotide sequence ID" value="NZ_JACHBP010000001.1"/>
</dbReference>
<dbReference type="NCBIfam" id="NF005115">
    <property type="entry name" value="PRK06547.1"/>
    <property type="match status" value="1"/>
</dbReference>
<comment type="caution">
    <text evidence="1">The sequence shown here is derived from an EMBL/GenBank/DDBJ whole genome shotgun (WGS) entry which is preliminary data.</text>
</comment>
<dbReference type="GO" id="GO:0005524">
    <property type="term" value="F:ATP binding"/>
    <property type="evidence" value="ECO:0007669"/>
    <property type="project" value="UniProtKB-KW"/>
</dbReference>
<sequence>MSAESETGPRRPDIVLVDGRSGSGKTELARAMVAQKPELQLVRMDDLYPGWDGLEAGSRHVHDHLIAASVRRWQRWDWADAAPAEWHVLDPHRPVLVEGCGALSRANRALAVWAVWVELDEPTRRARVRARDGDSWDDRWDDWAAQEDAFIARENPRDLADSVIDGNEVL</sequence>
<dbReference type="SUPFAM" id="SSF52540">
    <property type="entry name" value="P-loop containing nucleoside triphosphate hydrolases"/>
    <property type="match status" value="1"/>
</dbReference>
<keyword evidence="2" id="KW-1185">Reference proteome</keyword>
<dbReference type="AlphaFoldDB" id="A0A4R8V7X5"/>
<organism evidence="1 2">
    <name type="scientific">Terrimesophilobacter mesophilus</name>
    <dbReference type="NCBI Taxonomy" id="433647"/>
    <lineage>
        <taxon>Bacteria</taxon>
        <taxon>Bacillati</taxon>
        <taxon>Actinomycetota</taxon>
        <taxon>Actinomycetes</taxon>
        <taxon>Micrococcales</taxon>
        <taxon>Microbacteriaceae</taxon>
        <taxon>Terrimesophilobacter</taxon>
    </lineage>
</organism>
<evidence type="ECO:0000313" key="1">
    <source>
        <dbReference type="EMBL" id="TFB79234.1"/>
    </source>
</evidence>
<name>A0A4R8V7X5_9MICO</name>
<protein>
    <submittedName>
        <fullName evidence="1">ATP-binding protein</fullName>
    </submittedName>
</protein>
<keyword evidence="1" id="KW-0547">Nucleotide-binding</keyword>
<dbReference type="InterPro" id="IPR027417">
    <property type="entry name" value="P-loop_NTPase"/>
</dbReference>
<gene>
    <name evidence="1" type="ORF">E3N84_03695</name>
</gene>
<proteinExistence type="predicted"/>
<reference evidence="1 2" key="1">
    <citation type="submission" date="2019-03" db="EMBL/GenBank/DDBJ databases">
        <title>Genomics of glacier-inhabiting Cryobacterium strains.</title>
        <authorList>
            <person name="Liu Q."/>
            <person name="Xin Y.-H."/>
        </authorList>
    </citation>
    <scope>NUCLEOTIDE SEQUENCE [LARGE SCALE GENOMIC DNA]</scope>
    <source>
        <strain evidence="1 2">CGMCC 1.10440</strain>
    </source>
</reference>
<dbReference type="Proteomes" id="UP000298488">
    <property type="component" value="Unassembled WGS sequence"/>
</dbReference>
<accession>A0A4R8V7X5</accession>
<dbReference type="EMBL" id="SOFI01000003">
    <property type="protein sequence ID" value="TFB79234.1"/>
    <property type="molecule type" value="Genomic_DNA"/>
</dbReference>
<evidence type="ECO:0000313" key="2">
    <source>
        <dbReference type="Proteomes" id="UP000298488"/>
    </source>
</evidence>
<keyword evidence="1" id="KW-0067">ATP-binding</keyword>
<dbReference type="Gene3D" id="3.40.50.300">
    <property type="entry name" value="P-loop containing nucleotide triphosphate hydrolases"/>
    <property type="match status" value="1"/>
</dbReference>
<dbReference type="OrthoDB" id="3237545at2"/>